<gene>
    <name evidence="3" type="ORF">TCAP_04694</name>
</gene>
<protein>
    <submittedName>
        <fullName evidence="3">Uncharacterized protein</fullName>
    </submittedName>
</protein>
<feature type="region of interest" description="Disordered" evidence="1">
    <location>
        <begin position="1"/>
        <end position="93"/>
    </location>
</feature>
<keyword evidence="2" id="KW-1133">Transmembrane helix</keyword>
<feature type="transmembrane region" description="Helical" evidence="2">
    <location>
        <begin position="202"/>
        <end position="224"/>
    </location>
</feature>
<name>A0A2K3QCV6_9HYPO</name>
<reference evidence="3 4" key="1">
    <citation type="submission" date="2017-08" db="EMBL/GenBank/DDBJ databases">
        <title>Harnessing the power of phylogenomics to disentangle the directionality and signatures of interkingdom host jumping in the parasitic fungal genus Tolypocladium.</title>
        <authorList>
            <person name="Quandt C.A."/>
            <person name="Patterson W."/>
            <person name="Spatafora J.W."/>
        </authorList>
    </citation>
    <scope>NUCLEOTIDE SEQUENCE [LARGE SCALE GENOMIC DNA]</scope>
    <source>
        <strain evidence="3 4">CBS 113982</strain>
    </source>
</reference>
<feature type="compositionally biased region" description="Polar residues" evidence="1">
    <location>
        <begin position="140"/>
        <end position="154"/>
    </location>
</feature>
<keyword evidence="2" id="KW-0812">Transmembrane</keyword>
<proteinExistence type="predicted"/>
<accession>A0A2K3QCV6</accession>
<keyword evidence="4" id="KW-1185">Reference proteome</keyword>
<feature type="compositionally biased region" description="Low complexity" evidence="1">
    <location>
        <begin position="155"/>
        <end position="167"/>
    </location>
</feature>
<feature type="compositionally biased region" description="Polar residues" evidence="1">
    <location>
        <begin position="388"/>
        <end position="401"/>
    </location>
</feature>
<feature type="region of interest" description="Disordered" evidence="1">
    <location>
        <begin position="107"/>
        <end position="179"/>
    </location>
</feature>
<evidence type="ECO:0000256" key="2">
    <source>
        <dbReference type="SAM" id="Phobius"/>
    </source>
</evidence>
<sequence length="401" mass="43992">MALGERAMETLRTDLLMRARSERREAGASQPDHDQAGTQQIDREQQSPGTRQTRGLLPRLNKLSRAFGSRNHNVEGPKSPEPNHRPPTMSSSQNHELEILAPPVTSPASAASLLPQGNMPMPPEPAATPRVDVQREGSTRPVQTTAFNGVDTTMASQASADAGGQSHEPTHRREEGRGRRPHPKHFLFCFPWIKSRRVRSKVLTCFVSGIFLCSLVAIYLGLTLTNNIRQGELTTMIILIILAAAAVFCYSVIRLCLLVFRPDRSYRRRPSTPDMLGQGGYVVPPKPIPVVLARDEEAAGIEDGAAKLEPPAYGLWRESVRVDPNRLFWQRNASAEDATARPETRTGPRPPSYASDDGISYVVEAQSRSVAPPASSVYSYSSDWARSLRSQPSTGTGSPSR</sequence>
<evidence type="ECO:0000256" key="1">
    <source>
        <dbReference type="SAM" id="MobiDB-lite"/>
    </source>
</evidence>
<dbReference type="AlphaFoldDB" id="A0A2K3QCV6"/>
<organism evidence="3 4">
    <name type="scientific">Tolypocladium capitatum</name>
    <dbReference type="NCBI Taxonomy" id="45235"/>
    <lineage>
        <taxon>Eukaryota</taxon>
        <taxon>Fungi</taxon>
        <taxon>Dikarya</taxon>
        <taxon>Ascomycota</taxon>
        <taxon>Pezizomycotina</taxon>
        <taxon>Sordariomycetes</taxon>
        <taxon>Hypocreomycetidae</taxon>
        <taxon>Hypocreales</taxon>
        <taxon>Ophiocordycipitaceae</taxon>
        <taxon>Tolypocladium</taxon>
    </lineage>
</organism>
<keyword evidence="2" id="KW-0472">Membrane</keyword>
<feature type="region of interest" description="Disordered" evidence="1">
    <location>
        <begin position="333"/>
        <end position="401"/>
    </location>
</feature>
<dbReference type="OrthoDB" id="5417811at2759"/>
<feature type="compositionally biased region" description="Basic and acidic residues" evidence="1">
    <location>
        <begin position="168"/>
        <end position="178"/>
    </location>
</feature>
<evidence type="ECO:0000313" key="3">
    <source>
        <dbReference type="EMBL" id="PNY25375.1"/>
    </source>
</evidence>
<feature type="compositionally biased region" description="Low complexity" evidence="1">
    <location>
        <begin position="369"/>
        <end position="382"/>
    </location>
</feature>
<feature type="transmembrane region" description="Helical" evidence="2">
    <location>
        <begin position="236"/>
        <end position="260"/>
    </location>
</feature>
<comment type="caution">
    <text evidence="3">The sequence shown here is derived from an EMBL/GenBank/DDBJ whole genome shotgun (WGS) entry which is preliminary data.</text>
</comment>
<dbReference type="EMBL" id="NRSZ01000766">
    <property type="protein sequence ID" value="PNY25375.1"/>
    <property type="molecule type" value="Genomic_DNA"/>
</dbReference>
<feature type="compositionally biased region" description="Basic and acidic residues" evidence="1">
    <location>
        <begin position="1"/>
        <end position="45"/>
    </location>
</feature>
<evidence type="ECO:0000313" key="4">
    <source>
        <dbReference type="Proteomes" id="UP000236621"/>
    </source>
</evidence>
<dbReference type="Proteomes" id="UP000236621">
    <property type="component" value="Unassembled WGS sequence"/>
</dbReference>